<comment type="caution">
    <text evidence="7">The sequence shown here is derived from an EMBL/GenBank/DDBJ whole genome shotgun (WGS) entry which is preliminary data.</text>
</comment>
<evidence type="ECO:0000313" key="8">
    <source>
        <dbReference type="Proteomes" id="UP000649345"/>
    </source>
</evidence>
<evidence type="ECO:0000256" key="1">
    <source>
        <dbReference type="ARBA" id="ARBA00010333"/>
    </source>
</evidence>
<dbReference type="CDD" id="cd13690">
    <property type="entry name" value="PBP2_GluB"/>
    <property type="match status" value="1"/>
</dbReference>
<reference evidence="7" key="1">
    <citation type="submission" date="2020-08" db="EMBL/GenBank/DDBJ databases">
        <title>Genome public.</title>
        <authorList>
            <person name="Liu C."/>
            <person name="Sun Q."/>
        </authorList>
    </citation>
    <scope>NUCLEOTIDE SEQUENCE</scope>
    <source>
        <strain evidence="7">NSJ-68</strain>
    </source>
</reference>
<dbReference type="Gene3D" id="3.40.190.10">
    <property type="entry name" value="Periplasmic binding protein-like II"/>
    <property type="match status" value="2"/>
</dbReference>
<dbReference type="RefSeq" id="WP_186872605.1">
    <property type="nucleotide sequence ID" value="NZ_JACOOR010000008.1"/>
</dbReference>
<evidence type="ECO:0000256" key="4">
    <source>
        <dbReference type="SAM" id="MobiDB-lite"/>
    </source>
</evidence>
<feature type="domain" description="Solute-binding protein family 3/N-terminal" evidence="6">
    <location>
        <begin position="97"/>
        <end position="321"/>
    </location>
</feature>
<evidence type="ECO:0000256" key="5">
    <source>
        <dbReference type="SAM" id="SignalP"/>
    </source>
</evidence>
<dbReference type="Proteomes" id="UP000649345">
    <property type="component" value="Unassembled WGS sequence"/>
</dbReference>
<gene>
    <name evidence="7" type="ORF">H8S44_13980</name>
</gene>
<keyword evidence="8" id="KW-1185">Reference proteome</keyword>
<name>A0A923LEY3_9FIRM</name>
<evidence type="ECO:0000313" key="7">
    <source>
        <dbReference type="EMBL" id="MBC5660869.1"/>
    </source>
</evidence>
<dbReference type="GO" id="GO:0006865">
    <property type="term" value="P:amino acid transport"/>
    <property type="evidence" value="ECO:0007669"/>
    <property type="project" value="TreeGrafter"/>
</dbReference>
<dbReference type="PANTHER" id="PTHR30085:SF6">
    <property type="entry name" value="ABC TRANSPORTER GLUTAMINE-BINDING PROTEIN GLNH"/>
    <property type="match status" value="1"/>
</dbReference>
<dbReference type="PROSITE" id="PS51257">
    <property type="entry name" value="PROKAR_LIPOPROTEIN"/>
    <property type="match status" value="1"/>
</dbReference>
<keyword evidence="3 5" id="KW-0732">Signal</keyword>
<evidence type="ECO:0000256" key="3">
    <source>
        <dbReference type="ARBA" id="ARBA00022729"/>
    </source>
</evidence>
<evidence type="ECO:0000259" key="6">
    <source>
        <dbReference type="SMART" id="SM00062"/>
    </source>
</evidence>
<feature type="region of interest" description="Disordered" evidence="4">
    <location>
        <begin position="34"/>
        <end position="55"/>
    </location>
</feature>
<feature type="signal peptide" evidence="5">
    <location>
        <begin position="1"/>
        <end position="30"/>
    </location>
</feature>
<dbReference type="GO" id="GO:0005576">
    <property type="term" value="C:extracellular region"/>
    <property type="evidence" value="ECO:0007669"/>
    <property type="project" value="TreeGrafter"/>
</dbReference>
<dbReference type="AlphaFoldDB" id="A0A923LEY3"/>
<dbReference type="InterPro" id="IPR051455">
    <property type="entry name" value="Bact_solute-bind_prot3"/>
</dbReference>
<dbReference type="Pfam" id="PF00497">
    <property type="entry name" value="SBP_bac_3"/>
    <property type="match status" value="1"/>
</dbReference>
<feature type="chain" id="PRO_5037689272" evidence="5">
    <location>
        <begin position="31"/>
        <end position="334"/>
    </location>
</feature>
<proteinExistence type="inferred from homology"/>
<protein>
    <submittedName>
        <fullName evidence="7">Glutamate ABC transporter substrate-binding protein</fullName>
    </submittedName>
</protein>
<dbReference type="GO" id="GO:0030288">
    <property type="term" value="C:outer membrane-bounded periplasmic space"/>
    <property type="evidence" value="ECO:0007669"/>
    <property type="project" value="TreeGrafter"/>
</dbReference>
<organism evidence="7 8">
    <name type="scientific">Anaerosacchariphilus hominis</name>
    <dbReference type="NCBI Taxonomy" id="2763017"/>
    <lineage>
        <taxon>Bacteria</taxon>
        <taxon>Bacillati</taxon>
        <taxon>Bacillota</taxon>
        <taxon>Clostridia</taxon>
        <taxon>Lachnospirales</taxon>
        <taxon>Lachnospiraceae</taxon>
        <taxon>Anaerosacchariphilus</taxon>
    </lineage>
</organism>
<accession>A0A923LEY3</accession>
<dbReference type="SMART" id="SM00062">
    <property type="entry name" value="PBPb"/>
    <property type="match status" value="1"/>
</dbReference>
<comment type="similarity">
    <text evidence="1">Belongs to the bacterial solute-binding protein 3 family.</text>
</comment>
<evidence type="ECO:0000256" key="2">
    <source>
        <dbReference type="ARBA" id="ARBA00022448"/>
    </source>
</evidence>
<sequence length="334" mass="35336">MRNLKWLKKATALLLTIALAGSLAACGSKADETPAADTAQEAEAPAAEETTADAAEEPVAAEIDKDAFDALIADGIVADDADIAASQWATAVKEAGVLRVGGTRTSFLFSQLDETDNGVRGFDAGLYQLLARYILGDESKYELTQVDSSTRESVLTSGQVDAVFATYSITDARKEVISFAGPYYTSKQAVLVKAGNTDITGVDDLAGKIVATQSGSTGPDILAEFAPEATVQEFANDQEARTALEQGRVDAYVTDYTLLLNAIVKNPGVYEIAGDTFGPEDNYGIGLPLDSDGVAFVNDFLKKIEDNGTWAELWKISLGDRTGIETVPEAPVIE</sequence>
<dbReference type="PANTHER" id="PTHR30085">
    <property type="entry name" value="AMINO ACID ABC TRANSPORTER PERMEASE"/>
    <property type="match status" value="1"/>
</dbReference>
<dbReference type="EMBL" id="JACOOR010000008">
    <property type="protein sequence ID" value="MBC5660869.1"/>
    <property type="molecule type" value="Genomic_DNA"/>
</dbReference>
<dbReference type="InterPro" id="IPR001638">
    <property type="entry name" value="Solute-binding_3/MltF_N"/>
</dbReference>
<keyword evidence="2" id="KW-0813">Transport</keyword>
<feature type="compositionally biased region" description="Low complexity" evidence="4">
    <location>
        <begin position="34"/>
        <end position="49"/>
    </location>
</feature>
<dbReference type="SUPFAM" id="SSF53850">
    <property type="entry name" value="Periplasmic binding protein-like II"/>
    <property type="match status" value="1"/>
</dbReference>